<name>A0A1L7XJX5_9HELO</name>
<feature type="domain" description="Probable treble clef zinc finger" evidence="1">
    <location>
        <begin position="25"/>
        <end position="64"/>
    </location>
</feature>
<evidence type="ECO:0000259" key="2">
    <source>
        <dbReference type="Pfam" id="PF26648"/>
    </source>
</evidence>
<reference evidence="3 4" key="1">
    <citation type="submission" date="2016-03" db="EMBL/GenBank/DDBJ databases">
        <authorList>
            <person name="Ploux O."/>
        </authorList>
    </citation>
    <scope>NUCLEOTIDE SEQUENCE [LARGE SCALE GENOMIC DNA]</scope>
    <source>
        <strain evidence="3 4">UAMH 11012</strain>
    </source>
</reference>
<gene>
    <name evidence="3" type="ORF">PAC_15218</name>
</gene>
<dbReference type="Pfam" id="PF26647">
    <property type="entry name" value="zf_Tbcl_3"/>
    <property type="match status" value="1"/>
</dbReference>
<protein>
    <submittedName>
        <fullName evidence="3">Uncharacterized protein</fullName>
    </submittedName>
</protein>
<dbReference type="OrthoDB" id="5600002at2759"/>
<evidence type="ECO:0000313" key="3">
    <source>
        <dbReference type="EMBL" id="CZR65318.1"/>
    </source>
</evidence>
<dbReference type="AlphaFoldDB" id="A0A1L7XJX5"/>
<dbReference type="EMBL" id="FJOG01000030">
    <property type="protein sequence ID" value="CZR65318.1"/>
    <property type="molecule type" value="Genomic_DNA"/>
</dbReference>
<organism evidence="3 4">
    <name type="scientific">Phialocephala subalpina</name>
    <dbReference type="NCBI Taxonomy" id="576137"/>
    <lineage>
        <taxon>Eukaryota</taxon>
        <taxon>Fungi</taxon>
        <taxon>Dikarya</taxon>
        <taxon>Ascomycota</taxon>
        <taxon>Pezizomycotina</taxon>
        <taxon>Leotiomycetes</taxon>
        <taxon>Helotiales</taxon>
        <taxon>Mollisiaceae</taxon>
        <taxon>Phialocephala</taxon>
        <taxon>Phialocephala fortinii species complex</taxon>
    </lineage>
</organism>
<sequence>MAMEVRVDGTCAISHFQTCLLHDDKRTMTCSGTLKKGSNCVNKATGSFNSRMMPTCGIHRGQLKISAWCRALLPCGFECGRLCEWKLHGFQLCLDHLEHPMTCYFLKIPIEMRLRIYQFLLPDKSIPARCGNSSLASDGGGVYTTILRVNHQIHDEAAGLLYSTRAFTIELSRDGLSMCNSKNFAQYRFSCYGNHALQAYPLSFFMAQEQSNIAGASSSTYTPPILGNQPRTKSPIPYTNGPIEPVWDPPLSERYFNMIRSFLIEIVVLPPSGYVLPKSDAETRKALVSRLCDYCDHLHALVGRLGIIQRPIARLEIVIEFGNTYIKRGESIPAQFLLRPFRRLRNVAELKVLSITMQDFRNGAIEYLTPGWDSTPTGKAFAAYLKCLSEDTSSSQPSLELPVFKAYWQLEKLLSRIKEHYHHADPEIGQFADLLHAARTAREADDLARFRVIWERVVNIWFDYLNHQKEFQSNVALSIDTIYGIVKNSS</sequence>
<dbReference type="InterPro" id="IPR058251">
    <property type="entry name" value="zf_Tbcl_3"/>
</dbReference>
<dbReference type="STRING" id="576137.A0A1L7XJX5"/>
<dbReference type="Proteomes" id="UP000184330">
    <property type="component" value="Unassembled WGS sequence"/>
</dbReference>
<evidence type="ECO:0000313" key="4">
    <source>
        <dbReference type="Proteomes" id="UP000184330"/>
    </source>
</evidence>
<accession>A0A1L7XJX5</accession>
<proteinExistence type="predicted"/>
<keyword evidence="4" id="KW-1185">Reference proteome</keyword>
<dbReference type="Pfam" id="PF26648">
    <property type="entry name" value="zf_Tbcl_4"/>
    <property type="match status" value="1"/>
</dbReference>
<feature type="domain" description="Probable treble clef zinc finger fungi" evidence="2">
    <location>
        <begin position="66"/>
        <end position="100"/>
    </location>
</feature>
<dbReference type="InterPro" id="IPR058252">
    <property type="entry name" value="zf_Tbcl_4"/>
</dbReference>
<evidence type="ECO:0000259" key="1">
    <source>
        <dbReference type="Pfam" id="PF26647"/>
    </source>
</evidence>